<evidence type="ECO:0000256" key="4">
    <source>
        <dbReference type="ARBA" id="ARBA00022785"/>
    </source>
</evidence>
<evidence type="ECO:0000256" key="2">
    <source>
        <dbReference type="ARBA" id="ARBA00022679"/>
    </source>
</evidence>
<dbReference type="GO" id="GO:0005737">
    <property type="term" value="C:cytoplasm"/>
    <property type="evidence" value="ECO:0007669"/>
    <property type="project" value="UniProtKB-SubCell"/>
</dbReference>
<keyword evidence="2 5" id="KW-0808">Transferase</keyword>
<dbReference type="SUPFAM" id="SSF111337">
    <property type="entry name" value="QueA-like"/>
    <property type="match status" value="1"/>
</dbReference>
<dbReference type="PANTHER" id="PTHR30307:SF0">
    <property type="entry name" value="S-ADENOSYLMETHIONINE:TRNA RIBOSYLTRANSFERASE-ISOMERASE"/>
    <property type="match status" value="1"/>
</dbReference>
<keyword evidence="4 5" id="KW-0671">Queuosine biosynthesis</keyword>
<protein>
    <recommendedName>
        <fullName evidence="5">S-adenosylmethionine:tRNA ribosyltransferase-isomerase</fullName>
        <ecNumber evidence="5">2.4.99.17</ecNumber>
    </recommendedName>
    <alternativeName>
        <fullName evidence="5">Queuosine biosynthesis protein QueA</fullName>
    </alternativeName>
</protein>
<comment type="subcellular location">
    <subcellularLocation>
        <location evidence="5">Cytoplasm</location>
    </subcellularLocation>
</comment>
<comment type="function">
    <text evidence="5">Transfers and isomerizes the ribose moiety from AdoMet to the 7-aminomethyl group of 7-deazaguanine (preQ1-tRNA) to give epoxyqueuosine (oQ-tRNA).</text>
</comment>
<keyword evidence="7" id="KW-1185">Reference proteome</keyword>
<organism evidence="6 7">
    <name type="scientific">Leadbetterella byssophila (strain DSM 17132 / JCM 16389 / KACC 11308 / NBRC 106382 / 4M15)</name>
    <dbReference type="NCBI Taxonomy" id="649349"/>
    <lineage>
        <taxon>Bacteria</taxon>
        <taxon>Pseudomonadati</taxon>
        <taxon>Bacteroidota</taxon>
        <taxon>Cytophagia</taxon>
        <taxon>Cytophagales</taxon>
        <taxon>Leadbetterellaceae</taxon>
        <taxon>Leadbetterella</taxon>
    </lineage>
</organism>
<dbReference type="HOGENOM" id="CLU_039110_1_0_10"/>
<evidence type="ECO:0000256" key="5">
    <source>
        <dbReference type="HAMAP-Rule" id="MF_00113"/>
    </source>
</evidence>
<dbReference type="Gene3D" id="3.40.1780.10">
    <property type="entry name" value="QueA-like"/>
    <property type="match status" value="1"/>
</dbReference>
<evidence type="ECO:0000313" key="6">
    <source>
        <dbReference type="EMBL" id="ADQ19222.1"/>
    </source>
</evidence>
<comment type="similarity">
    <text evidence="5">Belongs to the QueA family.</text>
</comment>
<gene>
    <name evidence="5" type="primary">queA</name>
    <name evidence="6" type="ordered locus">Lbys_3574</name>
</gene>
<accession>E4RZT0</accession>
<dbReference type="AlphaFoldDB" id="E4RZT0"/>
<dbReference type="OrthoDB" id="9805933at2"/>
<evidence type="ECO:0000256" key="1">
    <source>
        <dbReference type="ARBA" id="ARBA00022490"/>
    </source>
</evidence>
<dbReference type="RefSeq" id="WP_013410243.1">
    <property type="nucleotide sequence ID" value="NC_014655.1"/>
</dbReference>
<dbReference type="HAMAP" id="MF_00113">
    <property type="entry name" value="QueA"/>
    <property type="match status" value="1"/>
</dbReference>
<dbReference type="Gene3D" id="2.40.10.240">
    <property type="entry name" value="QueA-like"/>
    <property type="match status" value="1"/>
</dbReference>
<name>E4RZT0_LEAB4</name>
<dbReference type="InterPro" id="IPR036100">
    <property type="entry name" value="QueA_sf"/>
</dbReference>
<dbReference type="GO" id="GO:0051075">
    <property type="term" value="F:S-adenosylmethionine:tRNA ribosyltransferase-isomerase activity"/>
    <property type="evidence" value="ECO:0007669"/>
    <property type="project" value="UniProtKB-EC"/>
</dbReference>
<keyword evidence="1 5" id="KW-0963">Cytoplasm</keyword>
<dbReference type="eggNOG" id="COG0809">
    <property type="taxonomic scope" value="Bacteria"/>
</dbReference>
<dbReference type="Pfam" id="PF02547">
    <property type="entry name" value="Queuosine_synth"/>
    <property type="match status" value="1"/>
</dbReference>
<dbReference type="UniPathway" id="UPA00392"/>
<dbReference type="PANTHER" id="PTHR30307">
    <property type="entry name" value="S-ADENOSYLMETHIONINE:TRNA RIBOSYLTRANSFERASE-ISOMERASE"/>
    <property type="match status" value="1"/>
</dbReference>
<proteinExistence type="inferred from homology"/>
<reference evidence="6 7" key="2">
    <citation type="journal article" date="2011" name="Stand. Genomic Sci.">
        <title>Complete genome sequence of Leadbetterella byssophila type strain (4M15).</title>
        <authorList>
            <person name="Abt B."/>
            <person name="Teshima H."/>
            <person name="Lucas S."/>
            <person name="Lapidus A."/>
            <person name="Del Rio T.G."/>
            <person name="Nolan M."/>
            <person name="Tice H."/>
            <person name="Cheng J.F."/>
            <person name="Pitluck S."/>
            <person name="Liolios K."/>
            <person name="Pagani I."/>
            <person name="Ivanova N."/>
            <person name="Mavromatis K."/>
            <person name="Pati A."/>
            <person name="Tapia R."/>
            <person name="Han C."/>
            <person name="Goodwin L."/>
            <person name="Chen A."/>
            <person name="Palaniappan K."/>
            <person name="Land M."/>
            <person name="Hauser L."/>
            <person name="Chang Y.J."/>
            <person name="Jeffries C.D."/>
            <person name="Rohde M."/>
            <person name="Goker M."/>
            <person name="Tindall B.J."/>
            <person name="Detter J.C."/>
            <person name="Woyke T."/>
            <person name="Bristow J."/>
            <person name="Eisen J.A."/>
            <person name="Markowitz V."/>
            <person name="Hugenholtz P."/>
            <person name="Klenk H.P."/>
            <person name="Kyrpides N.C."/>
        </authorList>
    </citation>
    <scope>NUCLEOTIDE SEQUENCE [LARGE SCALE GENOMIC DNA]</scope>
    <source>
        <strain evidence="7">DSM 17132 / JCM 16389 / KACC 11308 / NBRC 106382 / 4M15</strain>
    </source>
</reference>
<dbReference type="GO" id="GO:0008616">
    <property type="term" value="P:tRNA queuosine(34) biosynthetic process"/>
    <property type="evidence" value="ECO:0007669"/>
    <property type="project" value="UniProtKB-UniRule"/>
</dbReference>
<dbReference type="InterPro" id="IPR003699">
    <property type="entry name" value="QueA"/>
</dbReference>
<dbReference type="Proteomes" id="UP000007435">
    <property type="component" value="Chromosome"/>
</dbReference>
<dbReference type="InterPro" id="IPR042118">
    <property type="entry name" value="QueA_dom1"/>
</dbReference>
<dbReference type="KEGG" id="lby:Lbys_3574"/>
<keyword evidence="3 5" id="KW-0949">S-adenosyl-L-methionine</keyword>
<comment type="catalytic activity">
    <reaction evidence="5">
        <text>7-aminomethyl-7-carbaguanosine(34) in tRNA + S-adenosyl-L-methionine = epoxyqueuosine(34) in tRNA + adenine + L-methionine + 2 H(+)</text>
        <dbReference type="Rhea" id="RHEA:32155"/>
        <dbReference type="Rhea" id="RHEA-COMP:10342"/>
        <dbReference type="Rhea" id="RHEA-COMP:18582"/>
        <dbReference type="ChEBI" id="CHEBI:15378"/>
        <dbReference type="ChEBI" id="CHEBI:16708"/>
        <dbReference type="ChEBI" id="CHEBI:57844"/>
        <dbReference type="ChEBI" id="CHEBI:59789"/>
        <dbReference type="ChEBI" id="CHEBI:82833"/>
        <dbReference type="ChEBI" id="CHEBI:194443"/>
        <dbReference type="EC" id="2.4.99.17"/>
    </reaction>
</comment>
<dbReference type="EMBL" id="CP002305">
    <property type="protein sequence ID" value="ADQ19222.1"/>
    <property type="molecule type" value="Genomic_DNA"/>
</dbReference>
<evidence type="ECO:0000313" key="7">
    <source>
        <dbReference type="Proteomes" id="UP000007435"/>
    </source>
</evidence>
<evidence type="ECO:0000256" key="3">
    <source>
        <dbReference type="ARBA" id="ARBA00022691"/>
    </source>
</evidence>
<comment type="pathway">
    <text evidence="5">tRNA modification; tRNA-queuosine biosynthesis.</text>
</comment>
<dbReference type="STRING" id="649349.Lbys_3574"/>
<reference key="1">
    <citation type="submission" date="2010-11" db="EMBL/GenBank/DDBJ databases">
        <title>The complete genome of Leadbetterella byssophila DSM 17132.</title>
        <authorList>
            <consortium name="US DOE Joint Genome Institute (JGI-PGF)"/>
            <person name="Lucas S."/>
            <person name="Copeland A."/>
            <person name="Lapidus A."/>
            <person name="Glavina del Rio T."/>
            <person name="Dalin E."/>
            <person name="Tice H."/>
            <person name="Bruce D."/>
            <person name="Goodwin L."/>
            <person name="Pitluck S."/>
            <person name="Kyrpides N."/>
            <person name="Mavromatis K."/>
            <person name="Ivanova N."/>
            <person name="Teshima H."/>
            <person name="Brettin T."/>
            <person name="Detter J.C."/>
            <person name="Han C."/>
            <person name="Tapia R."/>
            <person name="Land M."/>
            <person name="Hauser L."/>
            <person name="Markowitz V."/>
            <person name="Cheng J.-F."/>
            <person name="Hugenholtz P."/>
            <person name="Woyke T."/>
            <person name="Wu D."/>
            <person name="Tindall B."/>
            <person name="Pomrenke H.G."/>
            <person name="Brambilla E."/>
            <person name="Klenk H.-P."/>
            <person name="Eisen J.A."/>
        </authorList>
    </citation>
    <scope>NUCLEOTIDE SEQUENCE [LARGE SCALE GENOMIC DNA]</scope>
    <source>
        <strain>DSM 17132</strain>
    </source>
</reference>
<dbReference type="EC" id="2.4.99.17" evidence="5"/>
<comment type="subunit">
    <text evidence="5">Monomer.</text>
</comment>
<dbReference type="InterPro" id="IPR042119">
    <property type="entry name" value="QueA_dom2"/>
</dbReference>
<sequence>MKIDIKEYTYPLIEEQIARFPHSPRDESKLLVYKDGQISHQIFKQIGDFLPDGAHLVLNDTKVIPARLYFTRQTGALIEIFLLNPLQPSTVLPIVMDETREVVWHCVIGNKKKWKADEVLEGKFTLEGRSYKLWAKQGEDNAVALTWEGDWAFSKVVEAYGNIPLPPYLKRESQESDLTDYQTVYSEHEGAVAAPTAGLHFTDAVFQDLEGRGVKKSFVTLHVGAGTFMPVKEENALNHPMHSEQIIVSRQFLNEILAQEDFIIPVGTTSMRSLESMYWWGVKLIKGEDQPFSIEKLYPYQDHPPITARESFEALLKEMGDEGQLVGNTEIMIFPSYTFRVCKGLITNFHQPTSTLLLLVAALVGEETWRKIYAEAGQQGYRFLSFGDSSLLLP</sequence>